<reference evidence="3 4" key="1">
    <citation type="journal article" date="2017" name="Genome Announc.">
        <title>Draft Genome Sequence of Romboutsia weinsteinii sp. nov. Strain CCRI-19649(T) Isolated from Surface Water.</title>
        <authorList>
            <person name="Maheux A.F."/>
            <person name="Boudreau D.K."/>
            <person name="Berube E."/>
            <person name="Boissinot M."/>
            <person name="Cantin P."/>
            <person name="Raymond F."/>
            <person name="Corbeil J."/>
            <person name="Omar R.F."/>
            <person name="Bergeron M.G."/>
        </authorList>
    </citation>
    <scope>NUCLEOTIDE SEQUENCE [LARGE SCALE GENOMIC DNA]</scope>
    <source>
        <strain evidence="3 4">CCRI-19649</strain>
    </source>
</reference>
<sequence length="262" mass="29234">MKSEKIAIRSLVGYLVLMMISALILNNITKLVNGSLVQQTLQIILQAVCSIYLIYIINRFYGWKNIGFKKINIKALIWFVPHMSIILVMMYTFVKGVYLKAPSLNNEIWIILFMNFIGCVLAGASEEILFRGIMLNSFQNKKSIAKPMIMGSLGFGVVHIATVLLGMPLIDALAGVISSCLIGFALVVLTIKINNIVPAIIYHILWNFILIGSNIVNIEISKYYLLENPTNIAIGVILGIIVIREHKSNNRSINFAKITCSK</sequence>
<dbReference type="GO" id="GO:0006508">
    <property type="term" value="P:proteolysis"/>
    <property type="evidence" value="ECO:0007669"/>
    <property type="project" value="UniProtKB-KW"/>
</dbReference>
<dbReference type="PANTHER" id="PTHR36435:SF1">
    <property type="entry name" value="CAAX AMINO TERMINAL PROTEASE FAMILY PROTEIN"/>
    <property type="match status" value="1"/>
</dbReference>
<dbReference type="RefSeq" id="WP_094367046.1">
    <property type="nucleotide sequence ID" value="NZ_NOJY02000011.1"/>
</dbReference>
<feature type="transmembrane region" description="Helical" evidence="1">
    <location>
        <begin position="196"/>
        <end position="217"/>
    </location>
</feature>
<keyword evidence="3" id="KW-0482">Metalloprotease</keyword>
<feature type="transmembrane region" description="Helical" evidence="1">
    <location>
        <begin position="73"/>
        <end position="94"/>
    </location>
</feature>
<evidence type="ECO:0000313" key="4">
    <source>
        <dbReference type="Proteomes" id="UP000215694"/>
    </source>
</evidence>
<feature type="transmembrane region" description="Helical" evidence="1">
    <location>
        <begin position="106"/>
        <end position="124"/>
    </location>
</feature>
<organism evidence="3 4">
    <name type="scientific">Romboutsia weinsteinii</name>
    <dbReference type="NCBI Taxonomy" id="2020949"/>
    <lineage>
        <taxon>Bacteria</taxon>
        <taxon>Bacillati</taxon>
        <taxon>Bacillota</taxon>
        <taxon>Clostridia</taxon>
        <taxon>Peptostreptococcales</taxon>
        <taxon>Peptostreptococcaceae</taxon>
        <taxon>Romboutsia</taxon>
    </lineage>
</organism>
<feature type="transmembrane region" description="Helical" evidence="1">
    <location>
        <begin position="223"/>
        <end position="243"/>
    </location>
</feature>
<dbReference type="GO" id="GO:0004175">
    <property type="term" value="F:endopeptidase activity"/>
    <property type="evidence" value="ECO:0007669"/>
    <property type="project" value="UniProtKB-ARBA"/>
</dbReference>
<dbReference type="AlphaFoldDB" id="A0A371J4M6"/>
<protein>
    <submittedName>
        <fullName evidence="3">CPBP family intramembrane metalloprotease</fullName>
    </submittedName>
</protein>
<gene>
    <name evidence="3" type="ORF">CHL78_008400</name>
</gene>
<comment type="caution">
    <text evidence="3">The sequence shown here is derived from an EMBL/GenBank/DDBJ whole genome shotgun (WGS) entry which is preliminary data.</text>
</comment>
<keyword evidence="1" id="KW-0472">Membrane</keyword>
<dbReference type="Proteomes" id="UP000215694">
    <property type="component" value="Unassembled WGS sequence"/>
</dbReference>
<feature type="transmembrane region" description="Helical" evidence="1">
    <location>
        <begin position="144"/>
        <end position="166"/>
    </location>
</feature>
<evidence type="ECO:0000259" key="2">
    <source>
        <dbReference type="Pfam" id="PF02517"/>
    </source>
</evidence>
<keyword evidence="3" id="KW-0378">Hydrolase</keyword>
<dbReference type="OrthoDB" id="2233577at2"/>
<feature type="transmembrane region" description="Helical" evidence="1">
    <location>
        <begin position="12"/>
        <end position="29"/>
    </location>
</feature>
<evidence type="ECO:0000256" key="1">
    <source>
        <dbReference type="SAM" id="Phobius"/>
    </source>
</evidence>
<feature type="transmembrane region" description="Helical" evidence="1">
    <location>
        <begin position="41"/>
        <end position="61"/>
    </location>
</feature>
<feature type="transmembrane region" description="Helical" evidence="1">
    <location>
        <begin position="172"/>
        <end position="189"/>
    </location>
</feature>
<accession>A0A371J4M6</accession>
<name>A0A371J4M6_9FIRM</name>
<dbReference type="Pfam" id="PF02517">
    <property type="entry name" value="Rce1-like"/>
    <property type="match status" value="1"/>
</dbReference>
<dbReference type="EMBL" id="NOJY02000011">
    <property type="protein sequence ID" value="RDY27732.1"/>
    <property type="molecule type" value="Genomic_DNA"/>
</dbReference>
<keyword evidence="4" id="KW-1185">Reference proteome</keyword>
<proteinExistence type="predicted"/>
<keyword evidence="1" id="KW-1133">Transmembrane helix</keyword>
<dbReference type="GO" id="GO:0008237">
    <property type="term" value="F:metallopeptidase activity"/>
    <property type="evidence" value="ECO:0007669"/>
    <property type="project" value="UniProtKB-KW"/>
</dbReference>
<evidence type="ECO:0000313" key="3">
    <source>
        <dbReference type="EMBL" id="RDY27732.1"/>
    </source>
</evidence>
<dbReference type="GO" id="GO:0080120">
    <property type="term" value="P:CAAX-box protein maturation"/>
    <property type="evidence" value="ECO:0007669"/>
    <property type="project" value="UniProtKB-ARBA"/>
</dbReference>
<keyword evidence="1" id="KW-0812">Transmembrane</keyword>
<dbReference type="InterPro" id="IPR052710">
    <property type="entry name" value="CAAX_protease"/>
</dbReference>
<dbReference type="PANTHER" id="PTHR36435">
    <property type="entry name" value="SLR1288 PROTEIN"/>
    <property type="match status" value="1"/>
</dbReference>
<dbReference type="InterPro" id="IPR003675">
    <property type="entry name" value="Rce1/LyrA-like_dom"/>
</dbReference>
<feature type="domain" description="CAAX prenyl protease 2/Lysostaphin resistance protein A-like" evidence="2">
    <location>
        <begin position="111"/>
        <end position="209"/>
    </location>
</feature>
<keyword evidence="3" id="KW-0645">Protease</keyword>